<protein>
    <submittedName>
        <fullName evidence="3">PQQ-binding-like beta-propeller repeat protein</fullName>
    </submittedName>
</protein>
<gene>
    <name evidence="3" type="ORF">F8568_010625</name>
</gene>
<dbReference type="Gene3D" id="2.130.10.10">
    <property type="entry name" value="YVTN repeat-like/Quinoprotein amine dehydrogenase"/>
    <property type="match status" value="1"/>
</dbReference>
<evidence type="ECO:0000313" key="3">
    <source>
        <dbReference type="EMBL" id="MWA00826.1"/>
    </source>
</evidence>
<dbReference type="PANTHER" id="PTHR34512:SF30">
    <property type="entry name" value="OUTER MEMBRANE PROTEIN ASSEMBLY FACTOR BAMB"/>
    <property type="match status" value="1"/>
</dbReference>
<evidence type="ECO:0000259" key="2">
    <source>
        <dbReference type="Pfam" id="PF13360"/>
    </source>
</evidence>
<dbReference type="Gene3D" id="2.40.128.630">
    <property type="match status" value="1"/>
</dbReference>
<dbReference type="InterPro" id="IPR018391">
    <property type="entry name" value="PQQ_b-propeller_rpt"/>
</dbReference>
<keyword evidence="4" id="KW-1185">Reference proteome</keyword>
<feature type="region of interest" description="Disordered" evidence="1">
    <location>
        <begin position="40"/>
        <end position="63"/>
    </location>
</feature>
<dbReference type="RefSeq" id="WP_151593339.1">
    <property type="nucleotide sequence ID" value="NZ_WBMS02000006.1"/>
</dbReference>
<dbReference type="EMBL" id="WBMS02000006">
    <property type="protein sequence ID" value="MWA00826.1"/>
    <property type="molecule type" value="Genomic_DNA"/>
</dbReference>
<dbReference type="Proteomes" id="UP000462055">
    <property type="component" value="Unassembled WGS sequence"/>
</dbReference>
<dbReference type="PANTHER" id="PTHR34512">
    <property type="entry name" value="CELL SURFACE PROTEIN"/>
    <property type="match status" value="1"/>
</dbReference>
<comment type="caution">
    <text evidence="3">The sequence shown here is derived from an EMBL/GenBank/DDBJ whole genome shotgun (WGS) entry which is preliminary data.</text>
</comment>
<evidence type="ECO:0000313" key="4">
    <source>
        <dbReference type="Proteomes" id="UP000462055"/>
    </source>
</evidence>
<organism evidence="3 4">
    <name type="scientific">Actinomadura physcomitrii</name>
    <dbReference type="NCBI Taxonomy" id="2650748"/>
    <lineage>
        <taxon>Bacteria</taxon>
        <taxon>Bacillati</taxon>
        <taxon>Actinomycetota</taxon>
        <taxon>Actinomycetes</taxon>
        <taxon>Streptosporangiales</taxon>
        <taxon>Thermomonosporaceae</taxon>
        <taxon>Actinomadura</taxon>
    </lineage>
</organism>
<proteinExistence type="predicted"/>
<accession>A0A6I4MF28</accession>
<dbReference type="SUPFAM" id="SSF50998">
    <property type="entry name" value="Quinoprotein alcohol dehydrogenase-like"/>
    <property type="match status" value="1"/>
</dbReference>
<feature type="compositionally biased region" description="Polar residues" evidence="1">
    <location>
        <begin position="40"/>
        <end position="54"/>
    </location>
</feature>
<name>A0A6I4MF28_9ACTN</name>
<reference evidence="3" key="1">
    <citation type="submission" date="2019-12" db="EMBL/GenBank/DDBJ databases">
        <title>Actinomadura physcomitrii sp. nov., a novel actinomycete isolated from moss [Physcomitrium sphaericum (Ludw) Fuernr].</title>
        <authorList>
            <person name="Zhuang X."/>
        </authorList>
    </citation>
    <scope>NUCLEOTIDE SEQUENCE [LARGE SCALE GENOMIC DNA]</scope>
    <source>
        <strain evidence="3">LD22</strain>
    </source>
</reference>
<dbReference type="SMART" id="SM00564">
    <property type="entry name" value="PQQ"/>
    <property type="match status" value="3"/>
</dbReference>
<dbReference type="Pfam" id="PF13360">
    <property type="entry name" value="PQQ_2"/>
    <property type="match status" value="1"/>
</dbReference>
<sequence>MFNILYSQEKMKRTRAKIILATVILINCIAGCSGGASSSEPISTTKPHLTSLPQLTPGGPAPAHWSPAWRITSKLKNPSFDLVAGVLILGSRTGIQSFDARSGELRWQTTERTHIRSYEVSSNVVLVVTEQGDWYGVEAATGKVLWRRKILGTLATDTPRASMTTETVPVLQAPATDGESEILGVDARSGKTRWRLTPQLLMGCTPDTTRLARGIGQNHQGAWVGGHYLAMPVKCNTKSYLLLFNMDTSKVVWRYAAPANDNVQSNNFPATYINGVAVDGTTSITDSQQVKIMTPTGGNIANVKYLSASNYSFLPPILTADNKAWVSYFVFGQNKVGQSVIDLTNGHTTHFDERSDLSGDSRALIAFDGARIYLSTTPGVFAVTDVQTSSTQEVTVSNTRVASPSWLAVAAGSLYVAGLSTGDRQTNSTTVTRLS</sequence>
<dbReference type="InterPro" id="IPR011047">
    <property type="entry name" value="Quinoprotein_ADH-like_sf"/>
</dbReference>
<feature type="domain" description="Pyrrolo-quinoline quinone repeat" evidence="2">
    <location>
        <begin position="94"/>
        <end position="262"/>
    </location>
</feature>
<evidence type="ECO:0000256" key="1">
    <source>
        <dbReference type="SAM" id="MobiDB-lite"/>
    </source>
</evidence>
<dbReference type="InterPro" id="IPR002372">
    <property type="entry name" value="PQQ_rpt_dom"/>
</dbReference>
<dbReference type="InterPro" id="IPR015943">
    <property type="entry name" value="WD40/YVTN_repeat-like_dom_sf"/>
</dbReference>
<dbReference type="AlphaFoldDB" id="A0A6I4MF28"/>